<comment type="caution">
    <text evidence="3">The sequence shown here is derived from an EMBL/GenBank/DDBJ whole genome shotgun (WGS) entry which is preliminary data.</text>
</comment>
<feature type="transmembrane region" description="Helical" evidence="1">
    <location>
        <begin position="191"/>
        <end position="211"/>
    </location>
</feature>
<feature type="transmembrane region" description="Helical" evidence="1">
    <location>
        <begin position="166"/>
        <end position="185"/>
    </location>
</feature>
<evidence type="ECO:0000256" key="1">
    <source>
        <dbReference type="SAM" id="Phobius"/>
    </source>
</evidence>
<reference evidence="3 4" key="1">
    <citation type="submission" date="2024-09" db="EMBL/GenBank/DDBJ databases">
        <authorList>
            <person name="Sun Q."/>
            <person name="Mori K."/>
        </authorList>
    </citation>
    <scope>NUCLEOTIDE SEQUENCE [LARGE SCALE GENOMIC DNA]</scope>
    <source>
        <strain evidence="3 4">CECT 8726</strain>
    </source>
</reference>
<dbReference type="RefSeq" id="WP_213888675.1">
    <property type="nucleotide sequence ID" value="NZ_JAGFNU010000004.1"/>
</dbReference>
<name>A0ABV5JEM2_9RHOB</name>
<keyword evidence="1" id="KW-1133">Transmembrane helix</keyword>
<evidence type="ECO:0000313" key="4">
    <source>
        <dbReference type="Proteomes" id="UP001589683"/>
    </source>
</evidence>
<keyword evidence="4" id="KW-1185">Reference proteome</keyword>
<proteinExistence type="predicted"/>
<dbReference type="EMBL" id="JBHMEA010000033">
    <property type="protein sequence ID" value="MFB9231884.1"/>
    <property type="molecule type" value="Genomic_DNA"/>
</dbReference>
<dbReference type="InterPro" id="IPR005804">
    <property type="entry name" value="FA_desaturase_dom"/>
</dbReference>
<accession>A0ABV5JEM2</accession>
<evidence type="ECO:0000313" key="3">
    <source>
        <dbReference type="EMBL" id="MFB9231884.1"/>
    </source>
</evidence>
<sequence>MAEHAPRRILVEWQTLLLIILCYGLWLLGCTVVASLSLWLSYATLTFALALHSSLQHEVLHGHPLRSRALSEALVFPAIGLFIPYMRFRDLHLAHHQDSILTDPYDDPESNYMDPKVWNYLPRWQQVVLNLNNTLLGRMLIGPIIAQIYFVKGDWRLIRAGDRTALMGWVWHFVGLVPVLFWLFYVAEVPFWLYVLAAYSGLAILKIRTFLEHRAHEHVGGRTVIIEDKGPLALIFLNNNLHVVHHMHPAVPWYKLPQLYAQNKDRYLKRNENYLYRSYGEVFRKHFFRRKDDVPHPFWRR</sequence>
<keyword evidence="1" id="KW-0812">Transmembrane</keyword>
<feature type="transmembrane region" description="Helical" evidence="1">
    <location>
        <begin position="16"/>
        <end position="49"/>
    </location>
</feature>
<organism evidence="3 4">
    <name type="scientific">Pseudohalocynthiibacter aestuariivivens</name>
    <dbReference type="NCBI Taxonomy" id="1591409"/>
    <lineage>
        <taxon>Bacteria</taxon>
        <taxon>Pseudomonadati</taxon>
        <taxon>Pseudomonadota</taxon>
        <taxon>Alphaproteobacteria</taxon>
        <taxon>Rhodobacterales</taxon>
        <taxon>Paracoccaceae</taxon>
        <taxon>Pseudohalocynthiibacter</taxon>
    </lineage>
</organism>
<dbReference type="Pfam" id="PF00487">
    <property type="entry name" value="FA_desaturase"/>
    <property type="match status" value="1"/>
</dbReference>
<dbReference type="PROSITE" id="PS51257">
    <property type="entry name" value="PROKAR_LIPOPROTEIN"/>
    <property type="match status" value="1"/>
</dbReference>
<dbReference type="CDD" id="cd03509">
    <property type="entry name" value="DesA_FADS-like"/>
    <property type="match status" value="1"/>
</dbReference>
<protein>
    <submittedName>
        <fullName evidence="3">Fatty acid desaturase</fullName>
    </submittedName>
</protein>
<dbReference type="Proteomes" id="UP001589683">
    <property type="component" value="Unassembled WGS sequence"/>
</dbReference>
<feature type="domain" description="Fatty acid desaturase" evidence="2">
    <location>
        <begin position="38"/>
        <end position="274"/>
    </location>
</feature>
<keyword evidence="1" id="KW-0472">Membrane</keyword>
<gene>
    <name evidence="3" type="ORF">ACFFUT_08810</name>
</gene>
<evidence type="ECO:0000259" key="2">
    <source>
        <dbReference type="Pfam" id="PF00487"/>
    </source>
</evidence>